<keyword evidence="1" id="KW-1133">Transmembrane helix</keyword>
<evidence type="ECO:0000256" key="1">
    <source>
        <dbReference type="SAM" id="Phobius"/>
    </source>
</evidence>
<dbReference type="Proteomes" id="UP001165065">
    <property type="component" value="Unassembled WGS sequence"/>
</dbReference>
<feature type="transmembrane region" description="Helical" evidence="1">
    <location>
        <begin position="110"/>
        <end position="134"/>
    </location>
</feature>
<name>A0A9W7GCE6_9STRA</name>
<protein>
    <submittedName>
        <fullName evidence="2">Uncharacterized protein</fullName>
    </submittedName>
</protein>
<keyword evidence="3" id="KW-1185">Reference proteome</keyword>
<sequence>MSTPESGDAALLGQYVTIVNTSRADVNGTVGLCKTFLPEKQRYAIHTCSSLFPPTEAIMNLKVENISPAGMMACKIASYKMQAVDQFKDPQMKEAVKAFSLMLRELESFLAAYGLTTRTFFGVIFGLLSVHFYFRGLMKTMMLFFLIYYPIMFALPDIRMKKPPVQIIRNIPNNIAAQVAAATGKTIPVWAVSGMFVLIWGMGAKVIFSPASAATVASRGAIPAAELDKAYAMGFDDGSAGKPYGTSFSASPASADGVFDDSPVAPPAPSSPFNFSNFMSVGLLVKFVYDAGSDGAGGWNPIFIVPNVKANPMKAMVPAFSLYRIFKAFTG</sequence>
<evidence type="ECO:0000313" key="2">
    <source>
        <dbReference type="EMBL" id="GMI43041.1"/>
    </source>
</evidence>
<gene>
    <name evidence="2" type="ORF">TrCOL_g2446</name>
</gene>
<dbReference type="EMBL" id="BRYA01000187">
    <property type="protein sequence ID" value="GMI43041.1"/>
    <property type="molecule type" value="Genomic_DNA"/>
</dbReference>
<reference evidence="3" key="1">
    <citation type="journal article" date="2023" name="Commun. Biol.">
        <title>Genome analysis of Parmales, the sister group of diatoms, reveals the evolutionary specialization of diatoms from phago-mixotrophs to photoautotrophs.</title>
        <authorList>
            <person name="Ban H."/>
            <person name="Sato S."/>
            <person name="Yoshikawa S."/>
            <person name="Yamada K."/>
            <person name="Nakamura Y."/>
            <person name="Ichinomiya M."/>
            <person name="Sato N."/>
            <person name="Blanc-Mathieu R."/>
            <person name="Endo H."/>
            <person name="Kuwata A."/>
            <person name="Ogata H."/>
        </authorList>
    </citation>
    <scope>NUCLEOTIDE SEQUENCE [LARGE SCALE GENOMIC DNA]</scope>
</reference>
<comment type="caution">
    <text evidence="2">The sequence shown here is derived from an EMBL/GenBank/DDBJ whole genome shotgun (WGS) entry which is preliminary data.</text>
</comment>
<dbReference type="OrthoDB" id="192943at2759"/>
<keyword evidence="1" id="KW-0812">Transmembrane</keyword>
<dbReference type="AlphaFoldDB" id="A0A9W7GCE6"/>
<feature type="transmembrane region" description="Helical" evidence="1">
    <location>
        <begin position="179"/>
        <end position="202"/>
    </location>
</feature>
<accession>A0A9W7GCE6</accession>
<proteinExistence type="predicted"/>
<evidence type="ECO:0000313" key="3">
    <source>
        <dbReference type="Proteomes" id="UP001165065"/>
    </source>
</evidence>
<feature type="transmembrane region" description="Helical" evidence="1">
    <location>
        <begin position="140"/>
        <end position="158"/>
    </location>
</feature>
<keyword evidence="1" id="KW-0472">Membrane</keyword>
<organism evidence="2 3">
    <name type="scientific">Triparma columacea</name>
    <dbReference type="NCBI Taxonomy" id="722753"/>
    <lineage>
        <taxon>Eukaryota</taxon>
        <taxon>Sar</taxon>
        <taxon>Stramenopiles</taxon>
        <taxon>Ochrophyta</taxon>
        <taxon>Bolidophyceae</taxon>
        <taxon>Parmales</taxon>
        <taxon>Triparmaceae</taxon>
        <taxon>Triparma</taxon>
    </lineage>
</organism>